<keyword evidence="1" id="KW-0521">NADP</keyword>
<dbReference type="EMBL" id="JAERRF010000242">
    <property type="protein sequence ID" value="MBL1102997.1"/>
    <property type="molecule type" value="Genomic_DNA"/>
</dbReference>
<dbReference type="PROSITE" id="PS01162">
    <property type="entry name" value="QOR_ZETA_CRYSTAL"/>
    <property type="match status" value="1"/>
</dbReference>
<reference evidence="2 3" key="1">
    <citation type="submission" date="2021-01" db="EMBL/GenBank/DDBJ databases">
        <title>WGS of actinomycetes isolated from Thailand.</title>
        <authorList>
            <person name="Thawai C."/>
        </authorList>
    </citation>
    <scope>NUCLEOTIDE SEQUENCE [LARGE SCALE GENOMIC DNA]</scope>
    <source>
        <strain evidence="2 3">CA1R205</strain>
    </source>
</reference>
<keyword evidence="3" id="KW-1185">Reference proteome</keyword>
<accession>A0ABS1NT03</accession>
<evidence type="ECO:0000313" key="2">
    <source>
        <dbReference type="EMBL" id="MBL1102997.1"/>
    </source>
</evidence>
<dbReference type="Gene3D" id="3.90.180.10">
    <property type="entry name" value="Medium-chain alcohol dehydrogenases, catalytic domain"/>
    <property type="match status" value="1"/>
</dbReference>
<proteinExistence type="predicted"/>
<protein>
    <submittedName>
        <fullName evidence="2">Polyketide synthase</fullName>
    </submittedName>
</protein>
<dbReference type="SUPFAM" id="SSF51735">
    <property type="entry name" value="NAD(P)-binding Rossmann-fold domains"/>
    <property type="match status" value="1"/>
</dbReference>
<gene>
    <name evidence="2" type="ORF">JK363_41835</name>
</gene>
<dbReference type="InterPro" id="IPR002364">
    <property type="entry name" value="Quin_OxRdtase/zeta-crystal_CS"/>
</dbReference>
<feature type="non-terminal residue" evidence="2">
    <location>
        <position position="1"/>
    </location>
</feature>
<dbReference type="InterPro" id="IPR036291">
    <property type="entry name" value="NAD(P)-bd_dom_sf"/>
</dbReference>
<organism evidence="2 3">
    <name type="scientific">Streptomyces coffeae</name>
    <dbReference type="NCBI Taxonomy" id="621382"/>
    <lineage>
        <taxon>Bacteria</taxon>
        <taxon>Bacillati</taxon>
        <taxon>Actinomycetota</taxon>
        <taxon>Actinomycetes</taxon>
        <taxon>Kitasatosporales</taxon>
        <taxon>Streptomycetaceae</taxon>
        <taxon>Streptomyces</taxon>
    </lineage>
</organism>
<dbReference type="PANTHER" id="PTHR44154">
    <property type="entry name" value="QUINONE OXIDOREDUCTASE"/>
    <property type="match status" value="1"/>
</dbReference>
<comment type="caution">
    <text evidence="2">The sequence shown here is derived from an EMBL/GenBank/DDBJ whole genome shotgun (WGS) entry which is preliminary data.</text>
</comment>
<dbReference type="Proteomes" id="UP000634229">
    <property type="component" value="Unassembled WGS sequence"/>
</dbReference>
<feature type="non-terminal residue" evidence="2">
    <location>
        <position position="88"/>
    </location>
</feature>
<dbReference type="InterPro" id="IPR051603">
    <property type="entry name" value="Zinc-ADH_QOR/CCCR"/>
</dbReference>
<name>A0ABS1NT03_9ACTN</name>
<evidence type="ECO:0000313" key="3">
    <source>
        <dbReference type="Proteomes" id="UP000634229"/>
    </source>
</evidence>
<evidence type="ECO:0000256" key="1">
    <source>
        <dbReference type="ARBA" id="ARBA00022857"/>
    </source>
</evidence>
<sequence>GWGFQQAAAAPVVFLTAWYGLVELGGLGAGESVLIHAAAGGVGMAAVQIARHLGAEIHATASPGKHPVLEAMGIDAAHRASSRDLDFA</sequence>
<dbReference type="PANTHER" id="PTHR44154:SF1">
    <property type="entry name" value="QUINONE OXIDOREDUCTASE"/>
    <property type="match status" value="1"/>
</dbReference>